<dbReference type="PANTHER" id="PTHR45924:SF3">
    <property type="entry name" value="PLECKSTRIN HOMOLOGY DOMAIN-CONTAINING FAMILY G MEMBER 2"/>
    <property type="match status" value="1"/>
</dbReference>
<feature type="domain" description="PH" evidence="2">
    <location>
        <begin position="312"/>
        <end position="410"/>
    </location>
</feature>
<feature type="compositionally biased region" description="Low complexity" evidence="1">
    <location>
        <begin position="751"/>
        <end position="764"/>
    </location>
</feature>
<dbReference type="PANTHER" id="PTHR45924">
    <property type="entry name" value="FI17866P1"/>
    <property type="match status" value="1"/>
</dbReference>
<reference evidence="4" key="1">
    <citation type="submission" date="2025-08" db="UniProtKB">
        <authorList>
            <consortium name="Ensembl"/>
        </authorList>
    </citation>
    <scope>IDENTIFICATION</scope>
</reference>
<dbReference type="PROSITE" id="PS50010">
    <property type="entry name" value="DH_2"/>
    <property type="match status" value="1"/>
</dbReference>
<protein>
    <submittedName>
        <fullName evidence="4">Pleckstrin homology domain containing, family G (with RhoGef domain) member 2</fullName>
    </submittedName>
</protein>
<dbReference type="SMART" id="SM00325">
    <property type="entry name" value="RhoGEF"/>
    <property type="match status" value="1"/>
</dbReference>
<feature type="region of interest" description="Disordered" evidence="1">
    <location>
        <begin position="441"/>
        <end position="556"/>
    </location>
</feature>
<feature type="compositionally biased region" description="Polar residues" evidence="1">
    <location>
        <begin position="1582"/>
        <end position="1592"/>
    </location>
</feature>
<evidence type="ECO:0000259" key="3">
    <source>
        <dbReference type="PROSITE" id="PS50010"/>
    </source>
</evidence>
<evidence type="ECO:0000313" key="5">
    <source>
        <dbReference type="Proteomes" id="UP000264820"/>
    </source>
</evidence>
<dbReference type="GO" id="GO:0005085">
    <property type="term" value="F:guanyl-nucleotide exchange factor activity"/>
    <property type="evidence" value="ECO:0007669"/>
    <property type="project" value="InterPro"/>
</dbReference>
<dbReference type="OMA" id="ICAYVTR"/>
<dbReference type="GO" id="GO:0031267">
    <property type="term" value="F:small GTPase binding"/>
    <property type="evidence" value="ECO:0007669"/>
    <property type="project" value="TreeGrafter"/>
</dbReference>
<feature type="compositionally biased region" description="Basic and acidic residues" evidence="1">
    <location>
        <begin position="603"/>
        <end position="612"/>
    </location>
</feature>
<dbReference type="InterPro" id="IPR001849">
    <property type="entry name" value="PH_domain"/>
</dbReference>
<dbReference type="InterPro" id="IPR000219">
    <property type="entry name" value="DH_dom"/>
</dbReference>
<feature type="compositionally biased region" description="Low complexity" evidence="1">
    <location>
        <begin position="1259"/>
        <end position="1274"/>
    </location>
</feature>
<dbReference type="Gene3D" id="2.30.29.30">
    <property type="entry name" value="Pleckstrin-homology domain (PH domain)/Phosphotyrosine-binding domain (PTB)"/>
    <property type="match status" value="1"/>
</dbReference>
<dbReference type="STRING" id="109280.ENSHCOP00000028359"/>
<feature type="region of interest" description="Disordered" evidence="1">
    <location>
        <begin position="1291"/>
        <end position="1331"/>
    </location>
</feature>
<feature type="compositionally biased region" description="Pro residues" evidence="1">
    <location>
        <begin position="1351"/>
        <end position="1362"/>
    </location>
</feature>
<feature type="compositionally biased region" description="Polar residues" evidence="1">
    <location>
        <begin position="519"/>
        <end position="528"/>
    </location>
</feature>
<dbReference type="InterPro" id="IPR011993">
    <property type="entry name" value="PH-like_dom_sf"/>
</dbReference>
<feature type="compositionally biased region" description="Basic and acidic residues" evidence="1">
    <location>
        <begin position="765"/>
        <end position="789"/>
    </location>
</feature>
<name>A0A3Q2ZPA7_HIPCM</name>
<feature type="region of interest" description="Disordered" evidence="1">
    <location>
        <begin position="1"/>
        <end position="85"/>
    </location>
</feature>
<feature type="compositionally biased region" description="Polar residues" evidence="1">
    <location>
        <begin position="1019"/>
        <end position="1035"/>
    </location>
</feature>
<feature type="compositionally biased region" description="Low complexity" evidence="1">
    <location>
        <begin position="891"/>
        <end position="900"/>
    </location>
</feature>
<feature type="region of interest" description="Disordered" evidence="1">
    <location>
        <begin position="1019"/>
        <end position="1081"/>
    </location>
</feature>
<dbReference type="Ensembl" id="ENSHCOT00000025414.1">
    <property type="protein sequence ID" value="ENSHCOP00000028359.1"/>
    <property type="gene ID" value="ENSHCOG00000021032.1"/>
</dbReference>
<dbReference type="SUPFAM" id="SSF48065">
    <property type="entry name" value="DBL homology domain (DH-domain)"/>
    <property type="match status" value="1"/>
</dbReference>
<dbReference type="Pfam" id="PF00621">
    <property type="entry name" value="RhoGEF"/>
    <property type="match status" value="1"/>
</dbReference>
<feature type="domain" description="DH" evidence="3">
    <location>
        <begin position="142"/>
        <end position="245"/>
    </location>
</feature>
<proteinExistence type="predicted"/>
<feature type="region of interest" description="Disordered" evidence="1">
    <location>
        <begin position="582"/>
        <end position="684"/>
    </location>
</feature>
<evidence type="ECO:0000313" key="4">
    <source>
        <dbReference type="Ensembl" id="ENSHCOP00000028359.1"/>
    </source>
</evidence>
<dbReference type="CDD" id="cd00160">
    <property type="entry name" value="RhoGEF"/>
    <property type="match status" value="1"/>
</dbReference>
<feature type="compositionally biased region" description="Low complexity" evidence="1">
    <location>
        <begin position="43"/>
        <end position="85"/>
    </location>
</feature>
<feature type="compositionally biased region" description="Polar residues" evidence="1">
    <location>
        <begin position="901"/>
        <end position="910"/>
    </location>
</feature>
<dbReference type="GO" id="GO:0030833">
    <property type="term" value="P:regulation of actin filament polymerization"/>
    <property type="evidence" value="ECO:0007669"/>
    <property type="project" value="TreeGrafter"/>
</dbReference>
<keyword evidence="5" id="KW-1185">Reference proteome</keyword>
<feature type="compositionally biased region" description="Low complexity" evidence="1">
    <location>
        <begin position="1236"/>
        <end position="1245"/>
    </location>
</feature>
<dbReference type="InterPro" id="IPR035899">
    <property type="entry name" value="DBL_dom_sf"/>
</dbReference>
<dbReference type="GeneTree" id="ENSGT00940000165970"/>
<feature type="region of interest" description="Disordered" evidence="1">
    <location>
        <begin position="1460"/>
        <end position="1533"/>
    </location>
</feature>
<dbReference type="InterPro" id="IPR055251">
    <property type="entry name" value="SOS1_NGEF_PH"/>
</dbReference>
<sequence>MPEGSRRGSSRSSSNAGARRPSSVSSLSGIVGRLMSPGERGASSSSCTSVNTVCSDGERPASLSLSSSASSASLQDASSSSSSSSLPYGAVPAYDAAAAASSSRPPESDRSDISLDLTPLAAGGGAAKGGRPADPAPRQLSRLERVVMEIVETERAYVRDLKSIVEDYLGCIIECDALAVDPEQVSALFCNVEDIYEFNSELLEDLERSQHAAAIADCFVERSEAFDIYTLYCMNYPNSVSVLRECMKNQRLVPATDGHPPKLVSDDGAEVGKAVRRGSDCSRAAASRFGPSDNWAPPQEIESLLVNWSGPDLSGFGELVLEGSFKVHRVKKERAFFLFDKMLLIAKKRLERFVYSTHIFCCNLLLVDALKEPLCFRVSDLMIPKQQHVVQTKNMEEKRLWVHYLKKLIVENHPATLPHKARQVLGDNICQSPQFEHDHLKKFSSASPRPDDVHAYRRGRRQSEPPQLLTYTPEKSRKSLPLLLEGSLPYRRTRRQSAKDGNKSPLFTRTDDDEVFVNLPSSGIQSSQVEEKTERGSGNFSNEQSQQEPNEGDFAALCAPPTLSITEEILELINQSRAREALVSPVSRPSVEEQTASPQIGLERAHVVHEKGQNASRPGKPLILPTPPSAPTDFPSSNSVTEDRQASRTFYEEEAADPSTNPDDSHRASPSDKPKRGSALTQRDKRIIEKIRSYYEAAAELVEDEETSERRNSSSQVPTETVKDSVSRFTSDHQDEGRKEAVETEPDHDVALPSPAGPASPLLPEDSHNHDGHADMPTRLMDVEAKDGNKSPLFTRTDDDEVFVNLPSSGIQSSQVEEKTERGSGNFSNEQSQQEPNEGAENSQREATPWQEEGPFTQSNDTSQSVPPELARTKGSEWQLKEPKEEKESLTESSGTLSSTPQCPETTPAWTGSKHKGTKTSRNLEELPSQTQLGRGSRQSRIVSTNRALFEGMVSDITGIGLFEASPVADPSLMENSERILSKVQTLASMYSAKASTMKVPLHQKRAIFIRNKAGDLTGPSSLSSQTQCHSQAKCSQAPAKVAHTPRPTSDEQTDTKNGSQRFSRSKAQSGSLTRTENGSHVPAKAQMLCERQNHGEADGKNQNLTVSRRDIGSLDQRVTPERMGTWSFSSVSQYLPHIAGVGFESRGFFRKPASLSTRSQAIFNSLDRSLKSQTPCGVTACPSPFVVAPLSPPAALADEDLVSPETPSGTRLACFSALPSSGRSFSDRAPPPSSAPHSSACSRALSKGARPSSPRPPSSCRSPPGSPPVASSSTFTRSLAASCISQTLAKKNNGRHQVQSSSTQSPSPTPSFPSSHLPRCSPSPQLSHSQKVTLTPAYSQLGAATDRNPRYPPSPLRPTCPSPSSVQSTFHSNSQNFSPPSSPFIRQSHRQPFSSASAHPHHHSLRHNVAFAQNDSSSICLPTSSNYGLGSGTSSPGPPKVQLVNADTNITAAQHAGDRLSFGSHNRMARPFSASEPNSRVQSPSPAVSPPSITRLRSPPLLQSSSSAMANERPRPRCSGPGGASSHNPLGLTLNIPEASAASLPTGPASSRASPQVLSPPAIGVSVWTCNVTAPRPRNPQFISPSRSATSALPHGSRAGSPQGHALQRSLSSPSDTCQIPAQSEPGDPRDSWSGSSPRCLGFDRQESGLASPRSGWSSCGGSATCLSPRAGLQSPVSPGRFTPRRSDFGGEHFSGEPWLDGQLLCNNCNAHGGFYTSGTSTAIPSTSPLTSLAQSPCSSMAVDWEDPELGQGSCRSQLICAYIGRPPPEANFASSRLVKVPQQKPSYATTVNLQIAGSGRITSFSTAHVSVSQTPPGRPGRGEIHSARRVSINGLSPVPSPLPQNCGQL</sequence>
<dbReference type="Pfam" id="PF22697">
    <property type="entry name" value="SOS1_NGEF_PH"/>
    <property type="match status" value="1"/>
</dbReference>
<feature type="compositionally biased region" description="Polar residues" evidence="1">
    <location>
        <begin position="806"/>
        <end position="815"/>
    </location>
</feature>
<feature type="compositionally biased region" description="Low complexity" evidence="1">
    <location>
        <begin position="1484"/>
        <end position="1508"/>
    </location>
</feature>
<evidence type="ECO:0000259" key="2">
    <source>
        <dbReference type="PROSITE" id="PS50003"/>
    </source>
</evidence>
<evidence type="ECO:0000256" key="1">
    <source>
        <dbReference type="SAM" id="MobiDB-lite"/>
    </source>
</evidence>
<reference evidence="4" key="2">
    <citation type="submission" date="2025-09" db="UniProtKB">
        <authorList>
            <consortium name="Ensembl"/>
        </authorList>
    </citation>
    <scope>IDENTIFICATION</scope>
</reference>
<feature type="region of interest" description="Disordered" evidence="1">
    <location>
        <begin position="1577"/>
        <end position="1658"/>
    </location>
</feature>
<dbReference type="PROSITE" id="PS50003">
    <property type="entry name" value="PH_DOMAIN"/>
    <property type="match status" value="1"/>
</dbReference>
<feature type="region of interest" description="Disordered" evidence="1">
    <location>
        <begin position="1344"/>
        <end position="1402"/>
    </location>
</feature>
<feature type="compositionally biased region" description="Basic and acidic residues" evidence="1">
    <location>
        <begin position="721"/>
        <end position="750"/>
    </location>
</feature>
<feature type="compositionally biased region" description="Basic and acidic residues" evidence="1">
    <location>
        <begin position="871"/>
        <end position="890"/>
    </location>
</feature>
<feature type="compositionally biased region" description="Polar residues" evidence="1">
    <location>
        <begin position="1056"/>
        <end position="1079"/>
    </location>
</feature>
<feature type="compositionally biased region" description="Basic and acidic residues" evidence="1">
    <location>
        <begin position="663"/>
        <end position="675"/>
    </location>
</feature>
<dbReference type="SUPFAM" id="SSF50729">
    <property type="entry name" value="PH domain-like"/>
    <property type="match status" value="1"/>
</dbReference>
<feature type="compositionally biased region" description="Polar residues" evidence="1">
    <location>
        <begin position="823"/>
        <end position="846"/>
    </location>
</feature>
<feature type="compositionally biased region" description="Polar residues" evidence="1">
    <location>
        <begin position="1610"/>
        <end position="1623"/>
    </location>
</feature>
<dbReference type="SMART" id="SM00233">
    <property type="entry name" value="PH"/>
    <property type="match status" value="1"/>
</dbReference>
<feature type="compositionally biased region" description="Polar residues" evidence="1">
    <location>
        <begin position="856"/>
        <end position="866"/>
    </location>
</feature>
<dbReference type="Proteomes" id="UP000264820">
    <property type="component" value="Unplaced"/>
</dbReference>
<feature type="compositionally biased region" description="Low complexity" evidence="1">
    <location>
        <begin position="10"/>
        <end position="23"/>
    </location>
</feature>
<feature type="region of interest" description="Disordered" evidence="1">
    <location>
        <begin position="1224"/>
        <end position="1275"/>
    </location>
</feature>
<feature type="region of interest" description="Disordered" evidence="1">
    <location>
        <begin position="701"/>
        <end position="941"/>
    </location>
</feature>
<dbReference type="Gene3D" id="1.20.900.10">
    <property type="entry name" value="Dbl homology (DH) domain"/>
    <property type="match status" value="1"/>
</dbReference>
<accession>A0A3Q2ZPA7</accession>
<feature type="compositionally biased region" description="Polar residues" evidence="1">
    <location>
        <begin position="536"/>
        <end position="549"/>
    </location>
</feature>
<organism evidence="4 5">
    <name type="scientific">Hippocampus comes</name>
    <name type="common">Tiger tail seahorse</name>
    <dbReference type="NCBI Taxonomy" id="109280"/>
    <lineage>
        <taxon>Eukaryota</taxon>
        <taxon>Metazoa</taxon>
        <taxon>Chordata</taxon>
        <taxon>Craniata</taxon>
        <taxon>Vertebrata</taxon>
        <taxon>Euteleostomi</taxon>
        <taxon>Actinopterygii</taxon>
        <taxon>Neopterygii</taxon>
        <taxon>Teleostei</taxon>
        <taxon>Neoteleostei</taxon>
        <taxon>Acanthomorphata</taxon>
        <taxon>Syngnathiaria</taxon>
        <taxon>Syngnathiformes</taxon>
        <taxon>Syngnathoidei</taxon>
        <taxon>Syngnathidae</taxon>
        <taxon>Hippocampus</taxon>
    </lineage>
</organism>
<feature type="compositionally biased region" description="Polar residues" evidence="1">
    <location>
        <begin position="928"/>
        <end position="941"/>
    </location>
</feature>